<protein>
    <submittedName>
        <fullName evidence="1">Uncharacterized protein</fullName>
    </submittedName>
</protein>
<dbReference type="EMBL" id="WOCA01000005">
    <property type="protein sequence ID" value="MUK88413.1"/>
    <property type="molecule type" value="Genomic_DNA"/>
</dbReference>
<sequence length="77" mass="9065">MLRGLHKYIQIDTKEGKHYGGDYLNLIANQDKVGTSKLDLYLMKTLYILSFKRSKWLKKQIIQITKDLEAIKSRNVH</sequence>
<proteinExistence type="predicted"/>
<organism evidence="1 2">
    <name type="scientific">Ornithinibacillus caprae</name>
    <dbReference type="NCBI Taxonomy" id="2678566"/>
    <lineage>
        <taxon>Bacteria</taxon>
        <taxon>Bacillati</taxon>
        <taxon>Bacillota</taxon>
        <taxon>Bacilli</taxon>
        <taxon>Bacillales</taxon>
        <taxon>Bacillaceae</taxon>
        <taxon>Ornithinibacillus</taxon>
    </lineage>
</organism>
<dbReference type="RefSeq" id="WP_155668401.1">
    <property type="nucleotide sequence ID" value="NZ_WOCA01000005.1"/>
</dbReference>
<dbReference type="AlphaFoldDB" id="A0A6N8FFZ0"/>
<accession>A0A6N8FFZ0</accession>
<gene>
    <name evidence="1" type="ORF">GMD78_08420</name>
</gene>
<reference evidence="1 2" key="1">
    <citation type="submission" date="2019-11" db="EMBL/GenBank/DDBJ databases">
        <authorList>
            <person name="Li X."/>
        </authorList>
    </citation>
    <scope>NUCLEOTIDE SEQUENCE [LARGE SCALE GENOMIC DNA]</scope>
    <source>
        <strain evidence="1 2">L9</strain>
    </source>
</reference>
<comment type="caution">
    <text evidence="1">The sequence shown here is derived from an EMBL/GenBank/DDBJ whole genome shotgun (WGS) entry which is preliminary data.</text>
</comment>
<name>A0A6N8FFZ0_9BACI</name>
<dbReference type="Proteomes" id="UP000469125">
    <property type="component" value="Unassembled WGS sequence"/>
</dbReference>
<evidence type="ECO:0000313" key="1">
    <source>
        <dbReference type="EMBL" id="MUK88413.1"/>
    </source>
</evidence>
<keyword evidence="2" id="KW-1185">Reference proteome</keyword>
<evidence type="ECO:0000313" key="2">
    <source>
        <dbReference type="Proteomes" id="UP000469125"/>
    </source>
</evidence>